<dbReference type="VEuPathDB" id="AmoebaDB:ACA1_374680"/>
<evidence type="ECO:0000313" key="1">
    <source>
        <dbReference type="EMBL" id="ELR12399.1"/>
    </source>
</evidence>
<reference evidence="1 2" key="1">
    <citation type="journal article" date="2013" name="Genome Biol.">
        <title>Genome of Acanthamoeba castellanii highlights extensive lateral gene transfer and early evolution of tyrosine kinase signaling.</title>
        <authorList>
            <person name="Clarke M."/>
            <person name="Lohan A.J."/>
            <person name="Liu B."/>
            <person name="Lagkouvardos I."/>
            <person name="Roy S."/>
            <person name="Zafar N."/>
            <person name="Bertelli C."/>
            <person name="Schilde C."/>
            <person name="Kianianmomeni A."/>
            <person name="Burglin T.R."/>
            <person name="Frech C."/>
            <person name="Turcotte B."/>
            <person name="Kopec K.O."/>
            <person name="Synnott J.M."/>
            <person name="Choo C."/>
            <person name="Paponov I."/>
            <person name="Finkler A."/>
            <person name="Soon Heng Tan C."/>
            <person name="Hutchins A.P."/>
            <person name="Weinmeier T."/>
            <person name="Rattei T."/>
            <person name="Chu J.S."/>
            <person name="Gimenez G."/>
            <person name="Irimia M."/>
            <person name="Rigden D.J."/>
            <person name="Fitzpatrick D.A."/>
            <person name="Lorenzo-Morales J."/>
            <person name="Bateman A."/>
            <person name="Chiu C.H."/>
            <person name="Tang P."/>
            <person name="Hegemann P."/>
            <person name="Fromm H."/>
            <person name="Raoult D."/>
            <person name="Greub G."/>
            <person name="Miranda-Saavedra D."/>
            <person name="Chen N."/>
            <person name="Nash P."/>
            <person name="Ginger M.L."/>
            <person name="Horn M."/>
            <person name="Schaap P."/>
            <person name="Caler L."/>
            <person name="Loftus B."/>
        </authorList>
    </citation>
    <scope>NUCLEOTIDE SEQUENCE [LARGE SCALE GENOMIC DNA]</scope>
    <source>
        <strain evidence="1 2">Neff</strain>
    </source>
</reference>
<proteinExistence type="predicted"/>
<dbReference type="EMBL" id="KB008119">
    <property type="protein sequence ID" value="ELR12399.1"/>
    <property type="molecule type" value="Genomic_DNA"/>
</dbReference>
<sequence>MLKVTTISPKDIWWGNMHLLGFCPIKNEKEYTVSCHQYLFKQVSAKGMPLVVYFLLCQINRAKMKKYSLHQSAISSSFYALLWQLSIAVIKSTLVKKYPSVMPLQKHLINATTYICSPANIQSPEQSERRTQAQL</sequence>
<protein>
    <submittedName>
        <fullName evidence="1">Uncharacterized protein</fullName>
    </submittedName>
</protein>
<dbReference type="KEGG" id="acan:ACA1_374680"/>
<accession>L8GHR1</accession>
<organism evidence="1 2">
    <name type="scientific">Acanthamoeba castellanii (strain ATCC 30010 / Neff)</name>
    <dbReference type="NCBI Taxonomy" id="1257118"/>
    <lineage>
        <taxon>Eukaryota</taxon>
        <taxon>Amoebozoa</taxon>
        <taxon>Discosea</taxon>
        <taxon>Longamoebia</taxon>
        <taxon>Centramoebida</taxon>
        <taxon>Acanthamoebidae</taxon>
        <taxon>Acanthamoeba</taxon>
    </lineage>
</organism>
<gene>
    <name evidence="1" type="ORF">ACA1_374680</name>
</gene>
<dbReference type="Proteomes" id="UP000011083">
    <property type="component" value="Unassembled WGS sequence"/>
</dbReference>
<keyword evidence="2" id="KW-1185">Reference proteome</keyword>
<dbReference type="RefSeq" id="XP_004334412.1">
    <property type="nucleotide sequence ID" value="XM_004334364.1"/>
</dbReference>
<dbReference type="OrthoDB" id="5575722at2759"/>
<name>L8GHR1_ACACF</name>
<dbReference type="AlphaFoldDB" id="L8GHR1"/>
<evidence type="ECO:0000313" key="2">
    <source>
        <dbReference type="Proteomes" id="UP000011083"/>
    </source>
</evidence>
<dbReference type="GeneID" id="14912779"/>